<organism evidence="9 10">
    <name type="scientific">Paenibacillus foliorum</name>
    <dbReference type="NCBI Taxonomy" id="2654974"/>
    <lineage>
        <taxon>Bacteria</taxon>
        <taxon>Bacillati</taxon>
        <taxon>Bacillota</taxon>
        <taxon>Bacilli</taxon>
        <taxon>Bacillales</taxon>
        <taxon>Paenibacillaceae</taxon>
        <taxon>Paenibacillus</taxon>
    </lineage>
</organism>
<feature type="transmembrane region" description="Helical" evidence="7">
    <location>
        <begin position="243"/>
        <end position="266"/>
    </location>
</feature>
<keyword evidence="2 7" id="KW-0813">Transport</keyword>
<gene>
    <name evidence="9" type="ORF">GC093_12470</name>
</gene>
<dbReference type="PANTHER" id="PTHR43744">
    <property type="entry name" value="ABC TRANSPORTER PERMEASE PROTEIN MG189-RELATED-RELATED"/>
    <property type="match status" value="1"/>
</dbReference>
<dbReference type="AlphaFoldDB" id="A0A972K2N0"/>
<feature type="transmembrane region" description="Helical" evidence="7">
    <location>
        <begin position="145"/>
        <end position="165"/>
    </location>
</feature>
<evidence type="ECO:0000256" key="5">
    <source>
        <dbReference type="ARBA" id="ARBA00022989"/>
    </source>
</evidence>
<comment type="similarity">
    <text evidence="7">Belongs to the binding-protein-dependent transport system permease family.</text>
</comment>
<evidence type="ECO:0000313" key="9">
    <source>
        <dbReference type="EMBL" id="NOU94027.1"/>
    </source>
</evidence>
<evidence type="ECO:0000256" key="2">
    <source>
        <dbReference type="ARBA" id="ARBA00022448"/>
    </source>
</evidence>
<dbReference type="PROSITE" id="PS50928">
    <property type="entry name" value="ABC_TM1"/>
    <property type="match status" value="1"/>
</dbReference>
<dbReference type="Gene3D" id="1.10.3720.10">
    <property type="entry name" value="MetI-like"/>
    <property type="match status" value="1"/>
</dbReference>
<dbReference type="PANTHER" id="PTHR43744:SF6">
    <property type="entry name" value="ABC TRANSPORTER PERMEASE PROTEIN YESQ-RELATED"/>
    <property type="match status" value="1"/>
</dbReference>
<proteinExistence type="inferred from homology"/>
<dbReference type="GO" id="GO:0005886">
    <property type="term" value="C:plasma membrane"/>
    <property type="evidence" value="ECO:0007669"/>
    <property type="project" value="UniProtKB-SubCell"/>
</dbReference>
<evidence type="ECO:0000313" key="10">
    <source>
        <dbReference type="Proteomes" id="UP000641588"/>
    </source>
</evidence>
<sequence>MRMTTIDIKKLLLHACVITGMFIMLYPVLWMIISSFKPTNTILTDHSLWLREFTFTNYVKGWKGTSGTTFNTFYLNSLIMVGLAVIGNILSSSLTAYAFARLEFKGKKMMFALMLMTMMIPMHVLVVPQYIIFNKLEWINTILPIVVPKFFAVEGFFIYLSVQFIRSLPRELDKAATVDGCGPIRLYTHIILPLTIPAIVTTTIFTFIWTWNDFFSQLLYLSSIKKYTVTLALRMFTDAGGEAALGSLFAMSVLSIIPVFLIFLFFQRYIVEGIATSGIK</sequence>
<feature type="transmembrane region" description="Helical" evidence="7">
    <location>
        <begin position="186"/>
        <end position="211"/>
    </location>
</feature>
<evidence type="ECO:0000256" key="6">
    <source>
        <dbReference type="ARBA" id="ARBA00023136"/>
    </source>
</evidence>
<keyword evidence="3" id="KW-1003">Cell membrane</keyword>
<keyword evidence="5 7" id="KW-1133">Transmembrane helix</keyword>
<dbReference type="Proteomes" id="UP000641588">
    <property type="component" value="Unassembled WGS sequence"/>
</dbReference>
<feature type="domain" description="ABC transmembrane type-1" evidence="8">
    <location>
        <begin position="74"/>
        <end position="266"/>
    </location>
</feature>
<protein>
    <submittedName>
        <fullName evidence="9">ABC transporter permease subunit</fullName>
    </submittedName>
</protein>
<keyword evidence="6 7" id="KW-0472">Membrane</keyword>
<accession>A0A972K2N0</accession>
<dbReference type="InterPro" id="IPR000515">
    <property type="entry name" value="MetI-like"/>
</dbReference>
<keyword evidence="4 7" id="KW-0812">Transmembrane</keyword>
<reference evidence="9" key="1">
    <citation type="submission" date="2019-10" db="EMBL/GenBank/DDBJ databases">
        <title>Description of Paenibacillus glebae sp. nov.</title>
        <authorList>
            <person name="Carlier A."/>
            <person name="Qi S."/>
        </authorList>
    </citation>
    <scope>NUCLEOTIDE SEQUENCE</scope>
    <source>
        <strain evidence="9">LMG 31456</strain>
    </source>
</reference>
<evidence type="ECO:0000256" key="3">
    <source>
        <dbReference type="ARBA" id="ARBA00022475"/>
    </source>
</evidence>
<name>A0A972K2N0_9BACL</name>
<evidence type="ECO:0000256" key="7">
    <source>
        <dbReference type="RuleBase" id="RU363032"/>
    </source>
</evidence>
<dbReference type="InterPro" id="IPR035906">
    <property type="entry name" value="MetI-like_sf"/>
</dbReference>
<keyword evidence="10" id="KW-1185">Reference proteome</keyword>
<evidence type="ECO:0000256" key="1">
    <source>
        <dbReference type="ARBA" id="ARBA00004651"/>
    </source>
</evidence>
<comment type="caution">
    <text evidence="9">The sequence shown here is derived from an EMBL/GenBank/DDBJ whole genome shotgun (WGS) entry which is preliminary data.</text>
</comment>
<evidence type="ECO:0000259" key="8">
    <source>
        <dbReference type="PROSITE" id="PS50928"/>
    </source>
</evidence>
<feature type="transmembrane region" description="Helical" evidence="7">
    <location>
        <begin position="12"/>
        <end position="33"/>
    </location>
</feature>
<dbReference type="GO" id="GO:0055085">
    <property type="term" value="P:transmembrane transport"/>
    <property type="evidence" value="ECO:0007669"/>
    <property type="project" value="InterPro"/>
</dbReference>
<dbReference type="EMBL" id="WHOD01000052">
    <property type="protein sequence ID" value="NOU94027.1"/>
    <property type="molecule type" value="Genomic_DNA"/>
</dbReference>
<dbReference type="SUPFAM" id="SSF161098">
    <property type="entry name" value="MetI-like"/>
    <property type="match status" value="1"/>
</dbReference>
<comment type="subcellular location">
    <subcellularLocation>
        <location evidence="1 7">Cell membrane</location>
        <topology evidence="1 7">Multi-pass membrane protein</topology>
    </subcellularLocation>
</comment>
<feature type="transmembrane region" description="Helical" evidence="7">
    <location>
        <begin position="111"/>
        <end position="133"/>
    </location>
</feature>
<dbReference type="Pfam" id="PF00528">
    <property type="entry name" value="BPD_transp_1"/>
    <property type="match status" value="1"/>
</dbReference>
<evidence type="ECO:0000256" key="4">
    <source>
        <dbReference type="ARBA" id="ARBA00022692"/>
    </source>
</evidence>
<dbReference type="CDD" id="cd06261">
    <property type="entry name" value="TM_PBP2"/>
    <property type="match status" value="1"/>
</dbReference>
<feature type="transmembrane region" description="Helical" evidence="7">
    <location>
        <begin position="73"/>
        <end position="99"/>
    </location>
</feature>